<evidence type="ECO:0000256" key="1">
    <source>
        <dbReference type="SAM" id="Phobius"/>
    </source>
</evidence>
<accession>A0A4S8JWG0</accession>
<feature type="domain" description="Nucleotide-diphospho-sugar transferase" evidence="2">
    <location>
        <begin position="266"/>
        <end position="464"/>
    </location>
</feature>
<comment type="caution">
    <text evidence="3">The sequence shown here is derived from an EMBL/GenBank/DDBJ whole genome shotgun (WGS) entry which is preliminary data.</text>
</comment>
<sequence length="511" mass="57815">MWRVRNANVTEPGRGALLGRSPMIACSSLIKPSVWARQSESGPNQIHMARAQSLRYGRLRTRHGSLFGEASTRGGIVDVESSTNVETPTRYPQHPSPISESFMESSPFFPAINRSPVLPWRKTRSCLSAPSAAMKSSSPAASVFGANPADAITRRCLAPLPFLMVVALSLILLYRATTPALPFPQSSLRVDQAPTVVAAVSSEPPPSSSPPPQEGQDERLERVLREAATEDKTVILTSLNAFWSAPGSVLDLFLESFRVGDGTRELLNHLVIVAVDDRAYERCLAVHRHCFDFKTEGVDFSGEKVFNTPEYLDMMWARLDFLRLVLEKGYNFIFSDVDVMWFRNPLPHFYADGDFQISCDNFFGDPTNLKNWPNNGFNYVKSNNRSIEFYKYWYSSRERFPGVHEQNVLNIIKYDPYVRRMGVSIKFLSTERFGGFCEPSRDLNKVCTMHANCCIGLGKKIDDLRAMLDDWRKFMSLPQDTQMKSRFSWSIPQSCRLPPGFFSDKEHKHHL</sequence>
<evidence type="ECO:0000313" key="4">
    <source>
        <dbReference type="Proteomes" id="UP000317650"/>
    </source>
</evidence>
<protein>
    <recommendedName>
        <fullName evidence="2">Nucleotide-diphospho-sugar transferase domain-containing protein</fullName>
    </recommendedName>
</protein>
<dbReference type="Proteomes" id="UP000317650">
    <property type="component" value="Chromosome 5"/>
</dbReference>
<dbReference type="Pfam" id="PF03407">
    <property type="entry name" value="Nucleotid_trans"/>
    <property type="match status" value="1"/>
</dbReference>
<dbReference type="STRING" id="52838.A0A4S8JWG0"/>
<name>A0A4S8JWG0_MUSBA</name>
<organism evidence="3 4">
    <name type="scientific">Musa balbisiana</name>
    <name type="common">Banana</name>
    <dbReference type="NCBI Taxonomy" id="52838"/>
    <lineage>
        <taxon>Eukaryota</taxon>
        <taxon>Viridiplantae</taxon>
        <taxon>Streptophyta</taxon>
        <taxon>Embryophyta</taxon>
        <taxon>Tracheophyta</taxon>
        <taxon>Spermatophyta</taxon>
        <taxon>Magnoliopsida</taxon>
        <taxon>Liliopsida</taxon>
        <taxon>Zingiberales</taxon>
        <taxon>Musaceae</taxon>
        <taxon>Musa</taxon>
    </lineage>
</organism>
<keyword evidence="1" id="KW-1133">Transmembrane helix</keyword>
<reference evidence="3 4" key="1">
    <citation type="journal article" date="2019" name="Nat. Plants">
        <title>Genome sequencing of Musa balbisiana reveals subgenome evolution and function divergence in polyploid bananas.</title>
        <authorList>
            <person name="Yao X."/>
        </authorList>
    </citation>
    <scope>NUCLEOTIDE SEQUENCE [LARGE SCALE GENOMIC DNA]</scope>
    <source>
        <strain evidence="4">cv. DH-PKW</strain>
        <tissue evidence="3">Leaves</tissue>
    </source>
</reference>
<dbReference type="InterPro" id="IPR044821">
    <property type="entry name" value="At1g28695/At4g15970-like"/>
</dbReference>
<gene>
    <name evidence="3" type="ORF">C4D60_Mb05t15910</name>
</gene>
<dbReference type="EMBL" id="PYDT01000003">
    <property type="protein sequence ID" value="THU66604.1"/>
    <property type="molecule type" value="Genomic_DNA"/>
</dbReference>
<proteinExistence type="predicted"/>
<dbReference type="PANTHER" id="PTHR46038:SF16">
    <property type="entry name" value="GLYCOSYLTRANSFERASE"/>
    <property type="match status" value="1"/>
</dbReference>
<evidence type="ECO:0000259" key="2">
    <source>
        <dbReference type="Pfam" id="PF03407"/>
    </source>
</evidence>
<keyword evidence="1" id="KW-0472">Membrane</keyword>
<evidence type="ECO:0000313" key="3">
    <source>
        <dbReference type="EMBL" id="THU66604.1"/>
    </source>
</evidence>
<feature type="transmembrane region" description="Helical" evidence="1">
    <location>
        <begin position="156"/>
        <end position="176"/>
    </location>
</feature>
<keyword evidence="1" id="KW-0812">Transmembrane</keyword>
<dbReference type="InterPro" id="IPR005069">
    <property type="entry name" value="Nucl-diP-sugar_transferase"/>
</dbReference>
<dbReference type="AlphaFoldDB" id="A0A4S8JWG0"/>
<keyword evidence="4" id="KW-1185">Reference proteome</keyword>
<dbReference type="PANTHER" id="PTHR46038">
    <property type="entry name" value="EXPRESSED PROTEIN-RELATED"/>
    <property type="match status" value="1"/>
</dbReference>